<evidence type="ECO:0000313" key="1">
    <source>
        <dbReference type="Proteomes" id="UP000887561"/>
    </source>
</evidence>
<evidence type="ECO:0000313" key="2">
    <source>
        <dbReference type="WBParaSite" id="scaffold5000_cov163.g8938"/>
    </source>
</evidence>
<dbReference type="WBParaSite" id="scaffold5000_cov163.g8938">
    <property type="protein sequence ID" value="scaffold5000_cov163.g8938"/>
    <property type="gene ID" value="scaffold5000_cov163.g8938"/>
</dbReference>
<accession>A0A915MVF0</accession>
<dbReference type="AlphaFoldDB" id="A0A915MVF0"/>
<keyword evidence="1" id="KW-1185">Reference proteome</keyword>
<organism evidence="1 2">
    <name type="scientific">Meloidogyne javanica</name>
    <name type="common">Root-knot nematode worm</name>
    <dbReference type="NCBI Taxonomy" id="6303"/>
    <lineage>
        <taxon>Eukaryota</taxon>
        <taxon>Metazoa</taxon>
        <taxon>Ecdysozoa</taxon>
        <taxon>Nematoda</taxon>
        <taxon>Chromadorea</taxon>
        <taxon>Rhabditida</taxon>
        <taxon>Tylenchina</taxon>
        <taxon>Tylenchomorpha</taxon>
        <taxon>Tylenchoidea</taxon>
        <taxon>Meloidogynidae</taxon>
        <taxon>Meloidogyninae</taxon>
        <taxon>Meloidogyne</taxon>
        <taxon>Meloidogyne incognita group</taxon>
    </lineage>
</organism>
<protein>
    <submittedName>
        <fullName evidence="2">Uncharacterized protein</fullName>
    </submittedName>
</protein>
<sequence>MNEDYLRRFFQRPPISPQKYLTSRGSIQTTPTKYRPDGGDRYIPIRESEQEWAFKYASISSHPLTDASNNIPARKLFDDHTPSFLFCVGNNGPNTGSLPLEETGHDSVTHRALLKNELLKHSIIDVRSDCDSTDSVQILQRSTPHSLFKYTHKVPNSVGGSLANAASPLFSSSPLSAEAFLSLPVRGPPRSHSLEMLPRKFISNPSKILGNL</sequence>
<reference evidence="2" key="1">
    <citation type="submission" date="2022-11" db="UniProtKB">
        <authorList>
            <consortium name="WormBaseParasite"/>
        </authorList>
    </citation>
    <scope>IDENTIFICATION</scope>
</reference>
<proteinExistence type="predicted"/>
<dbReference type="Proteomes" id="UP000887561">
    <property type="component" value="Unplaced"/>
</dbReference>
<name>A0A915MVF0_MELJA</name>